<proteinExistence type="predicted"/>
<accession>A0A6A5WB93</accession>
<gene>
    <name evidence="1" type="ORF">P154DRAFT_524095</name>
</gene>
<dbReference type="Proteomes" id="UP000799779">
    <property type="component" value="Unassembled WGS sequence"/>
</dbReference>
<sequence>MGFAIHPSLIILLILLGAGLFICAGYGVHRLYGAPDNDSGYQARTTEQDDYMREVRARNVDSLYSDMRGRHYRPSPGPSMGK</sequence>
<dbReference type="EMBL" id="ML977604">
    <property type="protein sequence ID" value="KAF1998408.1"/>
    <property type="molecule type" value="Genomic_DNA"/>
</dbReference>
<dbReference type="AlphaFoldDB" id="A0A6A5WB93"/>
<evidence type="ECO:0000313" key="2">
    <source>
        <dbReference type="Proteomes" id="UP000799779"/>
    </source>
</evidence>
<organism evidence="1 2">
    <name type="scientific">Amniculicola lignicola CBS 123094</name>
    <dbReference type="NCBI Taxonomy" id="1392246"/>
    <lineage>
        <taxon>Eukaryota</taxon>
        <taxon>Fungi</taxon>
        <taxon>Dikarya</taxon>
        <taxon>Ascomycota</taxon>
        <taxon>Pezizomycotina</taxon>
        <taxon>Dothideomycetes</taxon>
        <taxon>Pleosporomycetidae</taxon>
        <taxon>Pleosporales</taxon>
        <taxon>Amniculicolaceae</taxon>
        <taxon>Amniculicola</taxon>
    </lineage>
</organism>
<dbReference type="OrthoDB" id="4159814at2759"/>
<reference evidence="1" key="1">
    <citation type="journal article" date="2020" name="Stud. Mycol.">
        <title>101 Dothideomycetes genomes: a test case for predicting lifestyles and emergence of pathogens.</title>
        <authorList>
            <person name="Haridas S."/>
            <person name="Albert R."/>
            <person name="Binder M."/>
            <person name="Bloem J."/>
            <person name="Labutti K."/>
            <person name="Salamov A."/>
            <person name="Andreopoulos B."/>
            <person name="Baker S."/>
            <person name="Barry K."/>
            <person name="Bills G."/>
            <person name="Bluhm B."/>
            <person name="Cannon C."/>
            <person name="Castanera R."/>
            <person name="Culley D."/>
            <person name="Daum C."/>
            <person name="Ezra D."/>
            <person name="Gonzalez J."/>
            <person name="Henrissat B."/>
            <person name="Kuo A."/>
            <person name="Liang C."/>
            <person name="Lipzen A."/>
            <person name="Lutzoni F."/>
            <person name="Magnuson J."/>
            <person name="Mondo S."/>
            <person name="Nolan M."/>
            <person name="Ohm R."/>
            <person name="Pangilinan J."/>
            <person name="Park H.-J."/>
            <person name="Ramirez L."/>
            <person name="Alfaro M."/>
            <person name="Sun H."/>
            <person name="Tritt A."/>
            <person name="Yoshinaga Y."/>
            <person name="Zwiers L.-H."/>
            <person name="Turgeon B."/>
            <person name="Goodwin S."/>
            <person name="Spatafora J."/>
            <person name="Crous P."/>
            <person name="Grigoriev I."/>
        </authorList>
    </citation>
    <scope>NUCLEOTIDE SEQUENCE</scope>
    <source>
        <strain evidence="1">CBS 123094</strain>
    </source>
</reference>
<evidence type="ECO:0000313" key="1">
    <source>
        <dbReference type="EMBL" id="KAF1998408.1"/>
    </source>
</evidence>
<keyword evidence="2" id="KW-1185">Reference proteome</keyword>
<protein>
    <submittedName>
        <fullName evidence="1">Uncharacterized protein</fullName>
    </submittedName>
</protein>
<name>A0A6A5WB93_9PLEO</name>